<dbReference type="PANTHER" id="PTHR20963:SF8">
    <property type="entry name" value="MULTIPLE INOSITOL POLYPHOSPHATE PHOSPHATASE 1"/>
    <property type="match status" value="1"/>
</dbReference>
<protein>
    <recommendedName>
        <fullName evidence="5">Multiple inositol polyphosphate phosphatase 1</fullName>
        <ecNumber evidence="4">3.1.3.62</ecNumber>
        <ecNumber evidence="3">3.1.3.80</ecNumber>
    </recommendedName>
    <alternativeName>
        <fullName evidence="9">2,3-bisphosphoglycerate 3-phosphatase</fullName>
    </alternativeName>
</protein>
<evidence type="ECO:0000256" key="7">
    <source>
        <dbReference type="ARBA" id="ARBA00022801"/>
    </source>
</evidence>
<comment type="catalytic activity">
    <reaction evidence="12">
        <text>1D-myo-inositol hexakisphosphate + H2O = 1D-myo-inositol 1,2,4,5,6-pentakisphosphate + phosphate</text>
        <dbReference type="Rhea" id="RHEA:16989"/>
        <dbReference type="ChEBI" id="CHEBI:15377"/>
        <dbReference type="ChEBI" id="CHEBI:43474"/>
        <dbReference type="ChEBI" id="CHEBI:57798"/>
        <dbReference type="ChEBI" id="CHEBI:58130"/>
        <dbReference type="EC" id="3.1.3.62"/>
    </reaction>
    <physiologicalReaction direction="left-to-right" evidence="12">
        <dbReference type="Rhea" id="RHEA:16990"/>
    </physiologicalReaction>
</comment>
<proteinExistence type="inferred from homology"/>
<evidence type="ECO:0000256" key="12">
    <source>
        <dbReference type="ARBA" id="ARBA00043691"/>
    </source>
</evidence>
<reference evidence="15 16" key="1">
    <citation type="submission" date="2019-09" db="EMBL/GenBank/DDBJ databases">
        <title>Genome sequence of Clostridium sp. EA1.</title>
        <authorList>
            <person name="Poehlein A."/>
            <person name="Bengelsdorf F.R."/>
            <person name="Daniel R."/>
        </authorList>
    </citation>
    <scope>NUCLEOTIDE SEQUENCE [LARGE SCALE GENOMIC DNA]</scope>
    <source>
        <strain evidence="15 16">EA1</strain>
    </source>
</reference>
<keyword evidence="6 14" id="KW-0732">Signal</keyword>
<dbReference type="EC" id="3.1.3.62" evidence="4"/>
<sequence>MSKMKNCLARLLVLCILLGTEACATNKPGNSQSSAGVSAAASGQIGTASTTPLDSSKYLGNMLPYPYEKTNFTAAPKGYHPVFIQYVGRHGSRNICRPSYDKTLCELLSAAEKDKEITPAGTELKNQIEELMQFEKGRYGQLTKLGRENLNKLGERTAEDYIEIFNDGKPILGYATNVKRTQDSRDEFFSGFKKIASKNQITTSFYPEQEDPYLRPFDIDAKYIDYKNNGAWKKIVEKYTSGTTGESHNKQILTRFFSIKFYDRLKNGEFQLKDSDGATILKNPSDAAENLFNLYMHTANLAGEGADFNFKKYFTSDEIAWYAGVFNIDVFYKYGPSMESNNVMAPMSAPLVKYMIVSSDEALKNKNYAGIFSFAHDNTIAPLAAFLEIKGGCESTSDPGEVANLWSAAKIMPMCSNIQWVFYTNGKNYLVKMLFNEEETAFPVETDSYPYYNWDDVEAYYGNKAEALGISLNSTLKDNIKTLKGSDHNGSK</sequence>
<comment type="caution">
    <text evidence="15">The sequence shown here is derived from an EMBL/GenBank/DDBJ whole genome shotgun (WGS) entry which is preliminary data.</text>
</comment>
<evidence type="ECO:0000256" key="5">
    <source>
        <dbReference type="ARBA" id="ARBA00018097"/>
    </source>
</evidence>
<dbReference type="Proteomes" id="UP000469440">
    <property type="component" value="Unassembled WGS sequence"/>
</dbReference>
<dbReference type="CDD" id="cd07061">
    <property type="entry name" value="HP_HAP_like"/>
    <property type="match status" value="1"/>
</dbReference>
<evidence type="ECO:0000256" key="11">
    <source>
        <dbReference type="ARBA" id="ARBA00043671"/>
    </source>
</evidence>
<evidence type="ECO:0000256" key="8">
    <source>
        <dbReference type="ARBA" id="ARBA00023136"/>
    </source>
</evidence>
<dbReference type="OrthoDB" id="366502at2"/>
<keyword evidence="7" id="KW-0378">Hydrolase</keyword>
<evidence type="ECO:0000256" key="2">
    <source>
        <dbReference type="ARBA" id="ARBA00008422"/>
    </source>
</evidence>
<dbReference type="Gene3D" id="3.40.50.1240">
    <property type="entry name" value="Phosphoglycerate mutase-like"/>
    <property type="match status" value="1"/>
</dbReference>
<dbReference type="InterPro" id="IPR000560">
    <property type="entry name" value="His_Pase_clade-2"/>
</dbReference>
<dbReference type="GO" id="GO:0034417">
    <property type="term" value="F:bisphosphoglycerate 3-phosphatase activity"/>
    <property type="evidence" value="ECO:0007669"/>
    <property type="project" value="UniProtKB-EC"/>
</dbReference>
<feature type="signal peptide" evidence="14">
    <location>
        <begin position="1"/>
        <end position="24"/>
    </location>
</feature>
<comment type="catalytic activity">
    <reaction evidence="11">
        <text>1D-myo-inositol 1,2,4,5,6-pentakisphosphate + H2O = 1D-myo-inositol 1,2,5,6-tetrakisphosphate + phosphate</text>
        <dbReference type="Rhea" id="RHEA:77115"/>
        <dbReference type="ChEBI" id="CHEBI:15377"/>
        <dbReference type="ChEBI" id="CHEBI:43474"/>
        <dbReference type="ChEBI" id="CHEBI:57798"/>
        <dbReference type="ChEBI" id="CHEBI:195535"/>
        <dbReference type="EC" id="3.1.3.62"/>
    </reaction>
    <physiologicalReaction direction="left-to-right" evidence="11">
        <dbReference type="Rhea" id="RHEA:77116"/>
    </physiologicalReaction>
</comment>
<name>A0A6N8HXU0_9FIRM</name>
<evidence type="ECO:0000256" key="1">
    <source>
        <dbReference type="ARBA" id="ARBA00004370"/>
    </source>
</evidence>
<dbReference type="Pfam" id="PF00328">
    <property type="entry name" value="His_Phos_2"/>
    <property type="match status" value="1"/>
</dbReference>
<organism evidence="15 16">
    <name type="scientific">Caproicibacter fermentans</name>
    <dbReference type="NCBI Taxonomy" id="2576756"/>
    <lineage>
        <taxon>Bacteria</taxon>
        <taxon>Bacillati</taxon>
        <taxon>Bacillota</taxon>
        <taxon>Clostridia</taxon>
        <taxon>Eubacteriales</taxon>
        <taxon>Acutalibacteraceae</taxon>
        <taxon>Caproicibacter</taxon>
    </lineage>
</organism>
<keyword evidence="8" id="KW-0472">Membrane</keyword>
<dbReference type="EC" id="3.1.3.80" evidence="3"/>
<dbReference type="InterPro" id="IPR029033">
    <property type="entry name" value="His_PPase_superfam"/>
</dbReference>
<dbReference type="AlphaFoldDB" id="A0A6N8HXU0"/>
<comment type="catalytic activity">
    <reaction evidence="13">
        <text>(2R)-2,3-bisphosphoglycerate + H2O = (2R)-2-phosphoglycerate + phosphate</text>
        <dbReference type="Rhea" id="RHEA:27381"/>
        <dbReference type="ChEBI" id="CHEBI:15377"/>
        <dbReference type="ChEBI" id="CHEBI:43474"/>
        <dbReference type="ChEBI" id="CHEBI:58248"/>
        <dbReference type="ChEBI" id="CHEBI:58289"/>
        <dbReference type="EC" id="3.1.3.80"/>
    </reaction>
    <physiologicalReaction direction="left-to-right" evidence="13">
        <dbReference type="Rhea" id="RHEA:27382"/>
    </physiologicalReaction>
</comment>
<evidence type="ECO:0000313" key="15">
    <source>
        <dbReference type="EMBL" id="MVB10163.1"/>
    </source>
</evidence>
<evidence type="ECO:0000256" key="4">
    <source>
        <dbReference type="ARBA" id="ARBA00013040"/>
    </source>
</evidence>
<dbReference type="SUPFAM" id="SSF53254">
    <property type="entry name" value="Phosphoglycerate mutase-like"/>
    <property type="match status" value="1"/>
</dbReference>
<evidence type="ECO:0000256" key="6">
    <source>
        <dbReference type="ARBA" id="ARBA00022729"/>
    </source>
</evidence>
<keyword evidence="16" id="KW-1185">Reference proteome</keyword>
<dbReference type="EMBL" id="VWXL01000020">
    <property type="protein sequence ID" value="MVB10163.1"/>
    <property type="molecule type" value="Genomic_DNA"/>
</dbReference>
<dbReference type="RefSeq" id="WP_156989896.1">
    <property type="nucleotide sequence ID" value="NZ_VWXL01000020.1"/>
</dbReference>
<evidence type="ECO:0000256" key="10">
    <source>
        <dbReference type="ARBA" id="ARBA00043668"/>
    </source>
</evidence>
<evidence type="ECO:0000256" key="9">
    <source>
        <dbReference type="ARBA" id="ARBA00031642"/>
    </source>
</evidence>
<comment type="similarity">
    <text evidence="2">Belongs to the histidine acid phosphatase family. MINPP1 subfamily.</text>
</comment>
<evidence type="ECO:0000256" key="13">
    <source>
        <dbReference type="ARBA" id="ARBA00043832"/>
    </source>
</evidence>
<feature type="chain" id="PRO_5026860414" description="Multiple inositol polyphosphate phosphatase 1" evidence="14">
    <location>
        <begin position="25"/>
        <end position="492"/>
    </location>
</feature>
<evidence type="ECO:0000256" key="14">
    <source>
        <dbReference type="SAM" id="SignalP"/>
    </source>
</evidence>
<dbReference type="GO" id="GO:0016020">
    <property type="term" value="C:membrane"/>
    <property type="evidence" value="ECO:0007669"/>
    <property type="project" value="UniProtKB-SubCell"/>
</dbReference>
<accession>A0A6N8HXU0</accession>
<evidence type="ECO:0000256" key="3">
    <source>
        <dbReference type="ARBA" id="ARBA00012976"/>
    </source>
</evidence>
<gene>
    <name evidence="15" type="ORF">CAFE_08410</name>
</gene>
<comment type="catalytic activity">
    <reaction evidence="10">
        <text>1D-myo-inositol 1,2,5,6-tetrakisphosphate + H2O = 1D-myo-inositol 1,2,6-trisphosphate + phosphate</text>
        <dbReference type="Rhea" id="RHEA:77119"/>
        <dbReference type="ChEBI" id="CHEBI:15377"/>
        <dbReference type="ChEBI" id="CHEBI:43474"/>
        <dbReference type="ChEBI" id="CHEBI:195535"/>
        <dbReference type="ChEBI" id="CHEBI:195537"/>
        <dbReference type="EC" id="3.1.3.62"/>
    </reaction>
    <physiologicalReaction direction="left-to-right" evidence="10">
        <dbReference type="Rhea" id="RHEA:77120"/>
    </physiologicalReaction>
</comment>
<comment type="subcellular location">
    <subcellularLocation>
        <location evidence="1">Membrane</location>
    </subcellularLocation>
</comment>
<dbReference type="PANTHER" id="PTHR20963">
    <property type="entry name" value="MULTIPLE INOSITOL POLYPHOSPHATE PHOSPHATASE-RELATED"/>
    <property type="match status" value="1"/>
</dbReference>
<evidence type="ECO:0000313" key="16">
    <source>
        <dbReference type="Proteomes" id="UP000469440"/>
    </source>
</evidence>